<keyword evidence="5" id="KW-1185">Reference proteome</keyword>
<evidence type="ECO:0000256" key="1">
    <source>
        <dbReference type="SAM" id="Coils"/>
    </source>
</evidence>
<evidence type="ECO:0000313" key="4">
    <source>
        <dbReference type="EMBL" id="KAK3248948.1"/>
    </source>
</evidence>
<evidence type="ECO:0000313" key="5">
    <source>
        <dbReference type="Proteomes" id="UP001190700"/>
    </source>
</evidence>
<dbReference type="AlphaFoldDB" id="A0AAE0F229"/>
<reference evidence="4 5" key="1">
    <citation type="journal article" date="2015" name="Genome Biol. Evol.">
        <title>Comparative Genomics of a Bacterivorous Green Alga Reveals Evolutionary Causalities and Consequences of Phago-Mixotrophic Mode of Nutrition.</title>
        <authorList>
            <person name="Burns J.A."/>
            <person name="Paasch A."/>
            <person name="Narechania A."/>
            <person name="Kim E."/>
        </authorList>
    </citation>
    <scope>NUCLEOTIDE SEQUENCE [LARGE SCALE GENOMIC DNA]</scope>
    <source>
        <strain evidence="4 5">PLY_AMNH</strain>
    </source>
</reference>
<organism evidence="4 5">
    <name type="scientific">Cymbomonas tetramitiformis</name>
    <dbReference type="NCBI Taxonomy" id="36881"/>
    <lineage>
        <taxon>Eukaryota</taxon>
        <taxon>Viridiplantae</taxon>
        <taxon>Chlorophyta</taxon>
        <taxon>Pyramimonadophyceae</taxon>
        <taxon>Pyramimonadales</taxon>
        <taxon>Pyramimonadaceae</taxon>
        <taxon>Cymbomonas</taxon>
    </lineage>
</organism>
<evidence type="ECO:0000256" key="2">
    <source>
        <dbReference type="SAM" id="MobiDB-lite"/>
    </source>
</evidence>
<dbReference type="GO" id="GO:0012507">
    <property type="term" value="C:ER to Golgi transport vesicle membrane"/>
    <property type="evidence" value="ECO:0007669"/>
    <property type="project" value="TreeGrafter"/>
</dbReference>
<dbReference type="PANTHER" id="PTHR13402">
    <property type="entry name" value="RGPR-RELATED"/>
    <property type="match status" value="1"/>
</dbReference>
<dbReference type="Proteomes" id="UP001190700">
    <property type="component" value="Unassembled WGS sequence"/>
</dbReference>
<feature type="coiled-coil region" evidence="1">
    <location>
        <begin position="613"/>
        <end position="640"/>
    </location>
</feature>
<dbReference type="EMBL" id="LGRX02027671">
    <property type="protein sequence ID" value="KAK3248948.1"/>
    <property type="molecule type" value="Genomic_DNA"/>
</dbReference>
<dbReference type="Pfam" id="PF04871">
    <property type="entry name" value="Uso1_p115_C"/>
    <property type="match status" value="1"/>
</dbReference>
<feature type="region of interest" description="Disordered" evidence="2">
    <location>
        <begin position="150"/>
        <end position="260"/>
    </location>
</feature>
<dbReference type="GO" id="GO:0070973">
    <property type="term" value="P:protein localization to endoplasmic reticulum exit site"/>
    <property type="evidence" value="ECO:0007669"/>
    <property type="project" value="TreeGrafter"/>
</dbReference>
<keyword evidence="1" id="KW-0175">Coiled coil</keyword>
<dbReference type="GO" id="GO:0070971">
    <property type="term" value="C:endoplasmic reticulum exit site"/>
    <property type="evidence" value="ECO:0007669"/>
    <property type="project" value="TreeGrafter"/>
</dbReference>
<protein>
    <recommendedName>
        <fullName evidence="3">Uso1/p115-like vesicle tethering protein C-terminal domain-containing protein</fullName>
    </recommendedName>
</protein>
<feature type="compositionally biased region" description="Pro residues" evidence="2">
    <location>
        <begin position="84"/>
        <end position="95"/>
    </location>
</feature>
<evidence type="ECO:0000259" key="3">
    <source>
        <dbReference type="Pfam" id="PF04871"/>
    </source>
</evidence>
<feature type="compositionally biased region" description="Polar residues" evidence="2">
    <location>
        <begin position="220"/>
        <end position="253"/>
    </location>
</feature>
<name>A0AAE0F229_9CHLO</name>
<accession>A0AAE0F229</accession>
<gene>
    <name evidence="4" type="ORF">CYMTET_41607</name>
</gene>
<sequence>MNRVFGIFGKNNSSKAKRADLGEENSLVYDEKLKRWVEKDGTSPAQESLEPPAPPKSFPAAPVSEGSSDSHALIRGFSDGTLGPPVPGPAPPSPCTAPVASTYSAKSRIGNVRSRYVDTFSQQGMAPTPAVDLVQPPAPQLAASAVPPKFFIPQPLPKEKEPEEPDAETLEGEEPSAIEASTEPSISGQEAKHVTDTSDPASFEPVPKLPVSFSAPPSFHTISSAPMPSWMPTNAQTSAVESRSKGIASSSPRVITPEPVQEEAENLYPLASEQQISRSEAPAKELPSMPLVPVVPASSINEDSSAAPLVEDSAEMPEAFFESYQGEPTTRDTDDDFFAASEQQRISYPVHAVENSKGELASASQSNGTVDLGFTATSPEAHPVLSYGDLTLPDSEPEASSGAPYSIADDFVQPMGSSSVNFSDESLKDMPAPWDDYTDDNNCSTVFDAVNSSLPSSVLLDQKEDGGSELPANQLLADCVRNPLPVIRATHATFSELQRRPLPAETEHRFSTPCDTPSFAAGVMAASTAVQGFSAATVPGSAADFAGTGLEPADVAFFDRESHCFSQHLGQTTLDEGIPQPSLPVTFCESQHIPEGNSEMKSSLEQNLSSDKLEDLRSERDALALRVNCLEEELQRWQAKSASSSTVDLTNMVTEGTRAMISHTDTAEGKDEVAAAYAEGVEAGKALVGDELAELQENMDDLLVCLGQENNKVQRLTEALQENGVDVDAILQDLLEAEEAELDALAGAEAVDASPAEVAESLPLVNPSPLTDAPVASDHLSYDNMLSPESPKAGQKPRASLGYWAAPHALSKGAEKLEQIRAVTT</sequence>
<dbReference type="GO" id="GO:0006886">
    <property type="term" value="P:intracellular protein transport"/>
    <property type="evidence" value="ECO:0007669"/>
    <property type="project" value="InterPro"/>
</dbReference>
<dbReference type="PANTHER" id="PTHR13402:SF6">
    <property type="entry name" value="SECRETORY 16, ISOFORM I"/>
    <property type="match status" value="1"/>
</dbReference>
<comment type="caution">
    <text evidence="4">The sequence shown here is derived from an EMBL/GenBank/DDBJ whole genome shotgun (WGS) entry which is preliminary data.</text>
</comment>
<dbReference type="GO" id="GO:0007030">
    <property type="term" value="P:Golgi organization"/>
    <property type="evidence" value="ECO:0007669"/>
    <property type="project" value="TreeGrafter"/>
</dbReference>
<dbReference type="GO" id="GO:0016192">
    <property type="term" value="P:vesicle-mediated transport"/>
    <property type="evidence" value="ECO:0007669"/>
    <property type="project" value="InterPro"/>
</dbReference>
<feature type="region of interest" description="Disordered" evidence="2">
    <location>
        <begin position="38"/>
        <end position="104"/>
    </location>
</feature>
<dbReference type="InterPro" id="IPR006955">
    <property type="entry name" value="Uso1_p115_C"/>
</dbReference>
<feature type="region of interest" description="Disordered" evidence="2">
    <location>
        <begin position="1"/>
        <end position="24"/>
    </location>
</feature>
<proteinExistence type="predicted"/>
<feature type="domain" description="Uso1/p115-like vesicle tethering protein C-terminal" evidence="3">
    <location>
        <begin position="602"/>
        <end position="739"/>
    </location>
</feature>
<feature type="compositionally biased region" description="Acidic residues" evidence="2">
    <location>
        <begin position="162"/>
        <end position="176"/>
    </location>
</feature>